<evidence type="ECO:0000313" key="2">
    <source>
        <dbReference type="EMBL" id="MBZ0158557.1"/>
    </source>
</evidence>
<evidence type="ECO:0000313" key="3">
    <source>
        <dbReference type="Proteomes" id="UP001197609"/>
    </source>
</evidence>
<protein>
    <submittedName>
        <fullName evidence="2">Uncharacterized protein</fullName>
    </submittedName>
</protein>
<name>A0AAJ1AFV7_9BACT</name>
<evidence type="ECO:0000256" key="1">
    <source>
        <dbReference type="SAM" id="MobiDB-lite"/>
    </source>
</evidence>
<proteinExistence type="predicted"/>
<dbReference type="Proteomes" id="UP001197609">
    <property type="component" value="Unassembled WGS sequence"/>
</dbReference>
<gene>
    <name evidence="2" type="ORF">K8G79_00150</name>
</gene>
<sequence length="49" mass="5003">MIFMMQIDKQGSGSSPGQPGACRLTCGMHVAREARAPPATGAITAKTVA</sequence>
<feature type="region of interest" description="Disordered" evidence="1">
    <location>
        <begin position="1"/>
        <end position="20"/>
    </location>
</feature>
<reference evidence="2 3" key="1">
    <citation type="journal article" date="2021" name="bioRxiv">
        <title>Unraveling nitrogen, sulfur and carbon metabolic pathways and microbial community transcriptional responses to substrate deprivation and toxicity stresses in a bioreactor mimicking anoxic brackish coastal sediment conditions.</title>
        <authorList>
            <person name="Martins P.D."/>
            <person name="Echeveste M.J."/>
            <person name="Arshad A."/>
            <person name="Kurth J."/>
            <person name="Ouboter H."/>
            <person name="Jetten M.S.M."/>
            <person name="Welte C.U."/>
        </authorList>
    </citation>
    <scope>NUCLEOTIDE SEQUENCE [LARGE SCALE GENOMIC DNA]</scope>
    <source>
        <strain evidence="2">MAG_38</strain>
    </source>
</reference>
<dbReference type="AlphaFoldDB" id="A0AAJ1AFV7"/>
<dbReference type="EMBL" id="JAIOIU010000004">
    <property type="protein sequence ID" value="MBZ0158557.1"/>
    <property type="molecule type" value="Genomic_DNA"/>
</dbReference>
<accession>A0AAJ1AFV7</accession>
<feature type="compositionally biased region" description="Low complexity" evidence="1">
    <location>
        <begin position="10"/>
        <end position="20"/>
    </location>
</feature>
<organism evidence="2 3">
    <name type="scientific">Candidatus Methylomirabilis tolerans</name>
    <dbReference type="NCBI Taxonomy" id="3123416"/>
    <lineage>
        <taxon>Bacteria</taxon>
        <taxon>Candidatus Methylomirabilota</taxon>
        <taxon>Candidatus Methylomirabilia</taxon>
        <taxon>Candidatus Methylomirabilales</taxon>
        <taxon>Candidatus Methylomirabilaceae</taxon>
        <taxon>Candidatus Methylomirabilis</taxon>
    </lineage>
</organism>
<comment type="caution">
    <text evidence="2">The sequence shown here is derived from an EMBL/GenBank/DDBJ whole genome shotgun (WGS) entry which is preliminary data.</text>
</comment>